<dbReference type="AlphaFoldDB" id="A0AAI8X5E8"/>
<dbReference type="EMBL" id="AP020327">
    <property type="protein sequence ID" value="BBN50880.1"/>
    <property type="molecule type" value="Genomic_DNA"/>
</dbReference>
<protein>
    <submittedName>
        <fullName evidence="1">Uncharacterized protein</fullName>
    </submittedName>
</protein>
<organism evidence="1 2">
    <name type="scientific">Mycobacterium avium subsp. hominissuis</name>
    <dbReference type="NCBI Taxonomy" id="439334"/>
    <lineage>
        <taxon>Bacteria</taxon>
        <taxon>Bacillati</taxon>
        <taxon>Actinomycetota</taxon>
        <taxon>Actinomycetes</taxon>
        <taxon>Mycobacteriales</taxon>
        <taxon>Mycobacteriaceae</taxon>
        <taxon>Mycobacterium</taxon>
        <taxon>Mycobacterium avium complex (MAC)</taxon>
    </lineage>
</organism>
<reference evidence="1 2" key="1">
    <citation type="submission" date="2019-09" db="EMBL/GenBank/DDBJ databases">
        <title>Complete genome sequence of Mycobacterium avium subsp. hominissuis strain JP-H-1.</title>
        <authorList>
            <person name="Kinoshita Y."/>
            <person name="Niwa H."/>
            <person name="Uchida-Fujii E."/>
            <person name="Nukada T."/>
        </authorList>
    </citation>
    <scope>NUCLEOTIDE SEQUENCE [LARGE SCALE GENOMIC DNA]</scope>
    <source>
        <strain evidence="1 2">JP-H-1</strain>
        <plasmid evidence="1 2">p1-JPH1</plasmid>
    </source>
</reference>
<geneLocation type="plasmid" evidence="1 2">
    <name>p1-JPH1</name>
</geneLocation>
<keyword evidence="1" id="KW-0614">Plasmid</keyword>
<proteinExistence type="predicted"/>
<evidence type="ECO:0000313" key="1">
    <source>
        <dbReference type="EMBL" id="BBN50880.1"/>
    </source>
</evidence>
<gene>
    <name evidence="1" type="ORF">JPH1_53550</name>
</gene>
<evidence type="ECO:0000313" key="2">
    <source>
        <dbReference type="Proteomes" id="UP000327362"/>
    </source>
</evidence>
<dbReference type="RefSeq" id="WP_095785677.1">
    <property type="nucleotide sequence ID" value="NZ_AP020327.1"/>
</dbReference>
<dbReference type="Proteomes" id="UP000327362">
    <property type="component" value="Plasmid p1-JPH1"/>
</dbReference>
<accession>A0AAI8X5E8</accession>
<name>A0AAI8X5E8_MYCAV</name>
<sequence>MMLRELLFGCVDLHGLANEGALDWRGDGFFRAGRDDGVTVRGVASDAEAVAELLRRAEVVQADGPVYRARPNHEVVDAGWTSAASAAAGDVAADFVARLEDRPAGLVEQLQVLAERLPAGAGELEVLAQASAVALNVAAPQVGSHRLFMPPFDDSDVGACGVKGAASRGWATWGQWIEPRLLTSTNAEAWGEIGRQPRRDTVVRVAGWLREAVATETVDGWLDRMFAHEPMLVGRVEGPAGPVYEVLRGTHRAHAARIWDLPWVLAQVNVERLAKPLLPRTPLMEALWEGLCRRGLISADRDGQCWYLQEAPAEWMLTPPGMAVAWNAMYERVYPGVLQAFTGLDAEELFDANRWAAALLA</sequence>